<keyword evidence="6" id="KW-1185">Reference proteome</keyword>
<reference evidence="5 6" key="1">
    <citation type="journal article" date="2016" name="PLoS Pathog.">
        <title>Biosynthesis of antibiotic leucinostatins in bio-control fungus Purpureocillium lilacinum and their inhibition on phytophthora revealed by genome mining.</title>
        <authorList>
            <person name="Wang G."/>
            <person name="Liu Z."/>
            <person name="Lin R."/>
            <person name="Li E."/>
            <person name="Mao Z."/>
            <person name="Ling J."/>
            <person name="Yang Y."/>
            <person name="Yin W.B."/>
            <person name="Xie B."/>
        </authorList>
    </citation>
    <scope>NUCLEOTIDE SEQUENCE [LARGE SCALE GENOMIC DNA]</scope>
    <source>
        <strain evidence="5">170</strain>
    </source>
</reference>
<dbReference type="RefSeq" id="XP_022284144.1">
    <property type="nucleotide sequence ID" value="XM_022428658.1"/>
</dbReference>
<evidence type="ECO:0000256" key="1">
    <source>
        <dbReference type="ARBA" id="ARBA00022737"/>
    </source>
</evidence>
<dbReference type="InterPro" id="IPR001995">
    <property type="entry name" value="Peptidase_A2_cat"/>
</dbReference>
<dbReference type="AlphaFoldDB" id="A0A179F909"/>
<sequence>MGRTPLSYAAGAGEEDVVEVLLGTAGVEVDARDENGRTPLFWAVDNGHEKVVEGLLDSGADTEMLGGESERTNRRAGEAMCTLHSLVSDEMSTPELLNDGESYEDAELCCQICGVSFNISRIRTANEPVSSAWCGSDDEAWGYSPILGSYVCDLLDDEDTGCASCLVAERGDLGSDASDSDFVNGSDEISECCSSGESSGVVDVEEDQEASDIIMSAHNSDDQRVIQESAEDEEAYHQFIQVVKNVTLTTHHGLHQRSTLKPTPRTDYEHIASTSCVSKRGYNGNNISVEEMRACTTAQFLIPRTTMLNDSDPYGPIDDDTATFFVHGLTDRTTRIDARHPASVFPPRFGCRRMSWARNVILRPSTANLTGMPLHPYCLEVFKRASLHRSGRVDLDGLTNWFRLDANPVDFFCEFPRDEAVGRGRGGSQWQHVAGDEWIVANPCINPTLDTFLESVCTEASEHTGVKKGNGGGRLIKDTDPFAKLPLEIRLDVLMYLGPDDITNVRTAMPSVWDLPQHFLHKLVIRDFPWLWEAWCPIPYSFWSTTTEREFKVRQMKFDERRLDTERKISVLEDEGPSGEYSSAIEALRNQSREEPTQLGSQPLRTLDIHSTDWSRVYDRFTLSVKIPKGLRNRSRIWKDCEHILDRIEAHKASGRLTERETDAEEACEEFLARYPHLRLSVIRPW</sequence>
<dbReference type="GO" id="GO:0004190">
    <property type="term" value="F:aspartic-type endopeptidase activity"/>
    <property type="evidence" value="ECO:0007669"/>
    <property type="project" value="InterPro"/>
</dbReference>
<evidence type="ECO:0000256" key="3">
    <source>
        <dbReference type="PROSITE-ProRule" id="PRU00023"/>
    </source>
</evidence>
<dbReference type="OrthoDB" id="40579at2759"/>
<organism evidence="5 6">
    <name type="scientific">Pochonia chlamydosporia 170</name>
    <dbReference type="NCBI Taxonomy" id="1380566"/>
    <lineage>
        <taxon>Eukaryota</taxon>
        <taxon>Fungi</taxon>
        <taxon>Dikarya</taxon>
        <taxon>Ascomycota</taxon>
        <taxon>Pezizomycotina</taxon>
        <taxon>Sordariomycetes</taxon>
        <taxon>Hypocreomycetidae</taxon>
        <taxon>Hypocreales</taxon>
        <taxon>Clavicipitaceae</taxon>
        <taxon>Pochonia</taxon>
    </lineage>
</organism>
<dbReference type="GeneID" id="28851951"/>
<dbReference type="Pfam" id="PF12796">
    <property type="entry name" value="Ank_2"/>
    <property type="match status" value="1"/>
</dbReference>
<dbReference type="KEGG" id="pchm:VFPPC_09420"/>
<keyword evidence="1" id="KW-0677">Repeat</keyword>
<protein>
    <recommendedName>
        <fullName evidence="4">Peptidase A2 domain-containing protein</fullName>
    </recommendedName>
</protein>
<dbReference type="SMART" id="SM00248">
    <property type="entry name" value="ANK"/>
    <property type="match status" value="2"/>
</dbReference>
<evidence type="ECO:0000259" key="4">
    <source>
        <dbReference type="PROSITE" id="PS50175"/>
    </source>
</evidence>
<dbReference type="InterPro" id="IPR036770">
    <property type="entry name" value="Ankyrin_rpt-contain_sf"/>
</dbReference>
<evidence type="ECO:0000313" key="6">
    <source>
        <dbReference type="Proteomes" id="UP000078397"/>
    </source>
</evidence>
<dbReference type="GO" id="GO:0006508">
    <property type="term" value="P:proteolysis"/>
    <property type="evidence" value="ECO:0007669"/>
    <property type="project" value="InterPro"/>
</dbReference>
<comment type="caution">
    <text evidence="5">The sequence shown here is derived from an EMBL/GenBank/DDBJ whole genome shotgun (WGS) entry which is preliminary data.</text>
</comment>
<dbReference type="SUPFAM" id="SSF48403">
    <property type="entry name" value="Ankyrin repeat"/>
    <property type="match status" value="1"/>
</dbReference>
<dbReference type="InterPro" id="IPR002110">
    <property type="entry name" value="Ankyrin_rpt"/>
</dbReference>
<dbReference type="STRING" id="1380566.A0A179F909"/>
<name>A0A179F909_METCM</name>
<dbReference type="EMBL" id="LSBJ02000007">
    <property type="protein sequence ID" value="OAQ61599.2"/>
    <property type="molecule type" value="Genomic_DNA"/>
</dbReference>
<dbReference type="PROSITE" id="PS50175">
    <property type="entry name" value="ASP_PROT_RETROV"/>
    <property type="match status" value="1"/>
</dbReference>
<feature type="repeat" description="ANK" evidence="3">
    <location>
        <begin position="35"/>
        <end position="67"/>
    </location>
</feature>
<dbReference type="Proteomes" id="UP000078397">
    <property type="component" value="Unassembled WGS sequence"/>
</dbReference>
<proteinExistence type="predicted"/>
<dbReference type="PROSITE" id="PS50088">
    <property type="entry name" value="ANK_REPEAT"/>
    <property type="match status" value="2"/>
</dbReference>
<dbReference type="PROSITE" id="PS50297">
    <property type="entry name" value="ANK_REP_REGION"/>
    <property type="match status" value="2"/>
</dbReference>
<keyword evidence="2 3" id="KW-0040">ANK repeat</keyword>
<gene>
    <name evidence="5" type="ORF">VFPPC_09420</name>
</gene>
<dbReference type="PANTHER" id="PTHR24171">
    <property type="entry name" value="ANKYRIN REPEAT DOMAIN-CONTAINING PROTEIN 39-RELATED"/>
    <property type="match status" value="1"/>
</dbReference>
<feature type="domain" description="Peptidase A2" evidence="4">
    <location>
        <begin position="52"/>
        <end position="65"/>
    </location>
</feature>
<evidence type="ECO:0000313" key="5">
    <source>
        <dbReference type="EMBL" id="OAQ61599.2"/>
    </source>
</evidence>
<dbReference type="Gene3D" id="1.25.40.20">
    <property type="entry name" value="Ankyrin repeat-containing domain"/>
    <property type="match status" value="1"/>
</dbReference>
<accession>A0A179F909</accession>
<evidence type="ECO:0000256" key="2">
    <source>
        <dbReference type="ARBA" id="ARBA00023043"/>
    </source>
</evidence>
<feature type="repeat" description="ANK" evidence="3">
    <location>
        <begin position="1"/>
        <end position="34"/>
    </location>
</feature>